<reference evidence="2" key="1">
    <citation type="journal article" date="2018" name="Proc. Natl. Acad. Sci. U.S.A.">
        <title>Linking secondary metabolites to gene clusters through genome sequencing of six diverse Aspergillus species.</title>
        <authorList>
            <person name="Kaerboelling I."/>
            <person name="Vesth T.C."/>
            <person name="Frisvad J.C."/>
            <person name="Nybo J.L."/>
            <person name="Theobald S."/>
            <person name="Kuo A."/>
            <person name="Bowyer P."/>
            <person name="Matsuda Y."/>
            <person name="Mondo S."/>
            <person name="Lyhne E.K."/>
            <person name="Kogle M.E."/>
            <person name="Clum A."/>
            <person name="Lipzen A."/>
            <person name="Salamov A."/>
            <person name="Ngan C.Y."/>
            <person name="Daum C."/>
            <person name="Chiniquy J."/>
            <person name="Barry K."/>
            <person name="LaButti K."/>
            <person name="Haridas S."/>
            <person name="Simmons B.A."/>
            <person name="Magnuson J.K."/>
            <person name="Mortensen U.H."/>
            <person name="Larsen T.O."/>
            <person name="Grigoriev I.V."/>
            <person name="Baker S.E."/>
            <person name="Andersen M.R."/>
        </authorList>
    </citation>
    <scope>NUCLEOTIDE SEQUENCE [LARGE SCALE GENOMIC DNA]</scope>
    <source>
        <strain evidence="2">IBT 16806</strain>
    </source>
</reference>
<sequence>MDILTRMDSSSTSGFLKETIKYFTYQALNSAILHIVVPLSPVPIPMLLAEY</sequence>
<dbReference type="VEuPathDB" id="FungiDB:P174DRAFT_438264"/>
<name>A0A2I1CFU1_ASPN1</name>
<gene>
    <name evidence="1" type="ORF">P174DRAFT_438264</name>
</gene>
<organism evidence="1 2">
    <name type="scientific">Aspergillus novofumigatus (strain IBT 16806)</name>
    <dbReference type="NCBI Taxonomy" id="1392255"/>
    <lineage>
        <taxon>Eukaryota</taxon>
        <taxon>Fungi</taxon>
        <taxon>Dikarya</taxon>
        <taxon>Ascomycota</taxon>
        <taxon>Pezizomycotina</taxon>
        <taxon>Eurotiomycetes</taxon>
        <taxon>Eurotiomycetidae</taxon>
        <taxon>Eurotiales</taxon>
        <taxon>Aspergillaceae</taxon>
        <taxon>Aspergillus</taxon>
        <taxon>Aspergillus subgen. Fumigati</taxon>
    </lineage>
</organism>
<protein>
    <submittedName>
        <fullName evidence="1">Uncharacterized protein</fullName>
    </submittedName>
</protein>
<proteinExistence type="predicted"/>
<evidence type="ECO:0000313" key="2">
    <source>
        <dbReference type="Proteomes" id="UP000234474"/>
    </source>
</evidence>
<dbReference type="AlphaFoldDB" id="A0A2I1CFU1"/>
<dbReference type="EMBL" id="MSZS01000002">
    <property type="protein sequence ID" value="PKX96492.1"/>
    <property type="molecule type" value="Genomic_DNA"/>
</dbReference>
<evidence type="ECO:0000313" key="1">
    <source>
        <dbReference type="EMBL" id="PKX96492.1"/>
    </source>
</evidence>
<dbReference type="GeneID" id="36533821"/>
<comment type="caution">
    <text evidence="1">The sequence shown here is derived from an EMBL/GenBank/DDBJ whole genome shotgun (WGS) entry which is preliminary data.</text>
</comment>
<keyword evidence="2" id="KW-1185">Reference proteome</keyword>
<accession>A0A2I1CFU1</accession>
<dbReference type="RefSeq" id="XP_024685087.1">
    <property type="nucleotide sequence ID" value="XM_024826496.1"/>
</dbReference>
<dbReference type="Proteomes" id="UP000234474">
    <property type="component" value="Unassembled WGS sequence"/>
</dbReference>